<feature type="domain" description="Carboxylesterase type B" evidence="1">
    <location>
        <begin position="1"/>
        <end position="78"/>
    </location>
</feature>
<proteinExistence type="predicted"/>
<evidence type="ECO:0000313" key="2">
    <source>
        <dbReference type="Proteomes" id="UP000887574"/>
    </source>
</evidence>
<protein>
    <submittedName>
        <fullName evidence="3">Carboxylesterase type B domain-containing protein</fullName>
    </submittedName>
</protein>
<dbReference type="WBParaSite" id="jg10358">
    <property type="protein sequence ID" value="jg10358"/>
    <property type="gene ID" value="jg10358"/>
</dbReference>
<name>A0A915CLV9_9BILA</name>
<reference evidence="3" key="1">
    <citation type="submission" date="2022-11" db="UniProtKB">
        <authorList>
            <consortium name="WormBaseParasite"/>
        </authorList>
    </citation>
    <scope>IDENTIFICATION</scope>
</reference>
<dbReference type="AlphaFoldDB" id="A0A915CLV9"/>
<dbReference type="Proteomes" id="UP000887574">
    <property type="component" value="Unplaced"/>
</dbReference>
<dbReference type="Gene3D" id="3.40.50.1820">
    <property type="entry name" value="alpha/beta hydrolase"/>
    <property type="match status" value="1"/>
</dbReference>
<evidence type="ECO:0000259" key="1">
    <source>
        <dbReference type="Pfam" id="PF00135"/>
    </source>
</evidence>
<keyword evidence="2" id="KW-1185">Reference proteome</keyword>
<dbReference type="InterPro" id="IPR002018">
    <property type="entry name" value="CarbesteraseB"/>
</dbReference>
<sequence length="82" mass="9263">MSGSVFAAWTTSERVVNDTYQLGHLLGCDVEESVELKACLKTKSYDQIYDAINITGSTRMDVNFVKFGPRFDGVFFPRDYPN</sequence>
<dbReference type="Pfam" id="PF00135">
    <property type="entry name" value="COesterase"/>
    <property type="match status" value="1"/>
</dbReference>
<accession>A0A915CLV9</accession>
<evidence type="ECO:0000313" key="3">
    <source>
        <dbReference type="WBParaSite" id="jg10358"/>
    </source>
</evidence>
<organism evidence="2 3">
    <name type="scientific">Ditylenchus dipsaci</name>
    <dbReference type="NCBI Taxonomy" id="166011"/>
    <lineage>
        <taxon>Eukaryota</taxon>
        <taxon>Metazoa</taxon>
        <taxon>Ecdysozoa</taxon>
        <taxon>Nematoda</taxon>
        <taxon>Chromadorea</taxon>
        <taxon>Rhabditida</taxon>
        <taxon>Tylenchina</taxon>
        <taxon>Tylenchomorpha</taxon>
        <taxon>Sphaerularioidea</taxon>
        <taxon>Anguinidae</taxon>
        <taxon>Anguininae</taxon>
        <taxon>Ditylenchus</taxon>
    </lineage>
</organism>
<dbReference type="InterPro" id="IPR029058">
    <property type="entry name" value="AB_hydrolase_fold"/>
</dbReference>
<dbReference type="SUPFAM" id="SSF53474">
    <property type="entry name" value="alpha/beta-Hydrolases"/>
    <property type="match status" value="1"/>
</dbReference>